<evidence type="ECO:0000313" key="1">
    <source>
        <dbReference type="EMBL" id="SVB24801.1"/>
    </source>
</evidence>
<reference evidence="1" key="1">
    <citation type="submission" date="2018-05" db="EMBL/GenBank/DDBJ databases">
        <authorList>
            <person name="Lanie J.A."/>
            <person name="Ng W.-L."/>
            <person name="Kazmierczak K.M."/>
            <person name="Andrzejewski T.M."/>
            <person name="Davidsen T.M."/>
            <person name="Wayne K.J."/>
            <person name="Tettelin H."/>
            <person name="Glass J.I."/>
            <person name="Rusch D."/>
            <person name="Podicherti R."/>
            <person name="Tsui H.-C.T."/>
            <person name="Winkler M.E."/>
        </authorList>
    </citation>
    <scope>NUCLEOTIDE SEQUENCE</scope>
</reference>
<dbReference type="EMBL" id="UINC01034251">
    <property type="protein sequence ID" value="SVB24801.1"/>
    <property type="molecule type" value="Genomic_DNA"/>
</dbReference>
<feature type="non-terminal residue" evidence="1">
    <location>
        <position position="1"/>
    </location>
</feature>
<accession>A0A382CGL5</accession>
<proteinExistence type="predicted"/>
<name>A0A382CGL5_9ZZZZ</name>
<sequence>VEEGNRVNVPDIAVLINQIDAQDMREGADFFTGLVDVGNDELIVGL</sequence>
<protein>
    <submittedName>
        <fullName evidence="1">Uncharacterized protein</fullName>
    </submittedName>
</protein>
<gene>
    <name evidence="1" type="ORF">METZ01_LOCUS177655</name>
</gene>
<dbReference type="AlphaFoldDB" id="A0A382CGL5"/>
<organism evidence="1">
    <name type="scientific">marine metagenome</name>
    <dbReference type="NCBI Taxonomy" id="408172"/>
    <lineage>
        <taxon>unclassified sequences</taxon>
        <taxon>metagenomes</taxon>
        <taxon>ecological metagenomes</taxon>
    </lineage>
</organism>